<dbReference type="NCBIfam" id="TIGR04183">
    <property type="entry name" value="Por_Secre_tail"/>
    <property type="match status" value="1"/>
</dbReference>
<dbReference type="Pfam" id="PF07593">
    <property type="entry name" value="UnbV_ASPIC"/>
    <property type="match status" value="1"/>
</dbReference>
<proteinExistence type="predicted"/>
<dbReference type="GO" id="GO:0004601">
    <property type="term" value="F:peroxidase activity"/>
    <property type="evidence" value="ECO:0007669"/>
    <property type="project" value="InterPro"/>
</dbReference>
<reference evidence="5 6" key="1">
    <citation type="submission" date="2018-06" db="EMBL/GenBank/DDBJ databases">
        <title>Genomic Encyclopedia of Type Strains, Phase III (KMG-III): the genomes of soil and plant-associated and newly described type strains.</title>
        <authorList>
            <person name="Whitman W."/>
        </authorList>
    </citation>
    <scope>NUCLEOTIDE SEQUENCE [LARGE SCALE GENOMIC DNA]</scope>
    <source>
        <strain evidence="5 6">CECT 7945</strain>
    </source>
</reference>
<dbReference type="Gene3D" id="1.10.606.10">
    <property type="entry name" value="Vanadium-containing Chloroperoxidase, domain 2"/>
    <property type="match status" value="1"/>
</dbReference>
<dbReference type="Pfam" id="PF13517">
    <property type="entry name" value="FG-GAP_3"/>
    <property type="match status" value="2"/>
</dbReference>
<dbReference type="SUPFAM" id="SSF48317">
    <property type="entry name" value="Acid phosphatase/Vanadium-dependent haloperoxidase"/>
    <property type="match status" value="1"/>
</dbReference>
<evidence type="ECO:0000259" key="3">
    <source>
        <dbReference type="Pfam" id="PF18962"/>
    </source>
</evidence>
<evidence type="ECO:0000256" key="1">
    <source>
        <dbReference type="ARBA" id="ARBA00022729"/>
    </source>
</evidence>
<gene>
    <name evidence="5" type="ORF">DFQ11_105129</name>
</gene>
<evidence type="ECO:0000313" key="5">
    <source>
        <dbReference type="EMBL" id="PYE80532.1"/>
    </source>
</evidence>
<dbReference type="OrthoDB" id="9780455at2"/>
<evidence type="ECO:0000259" key="4">
    <source>
        <dbReference type="Pfam" id="PF21167"/>
    </source>
</evidence>
<dbReference type="InterPro" id="IPR011519">
    <property type="entry name" value="UnbV_ASPIC"/>
</dbReference>
<evidence type="ECO:0000259" key="2">
    <source>
        <dbReference type="Pfam" id="PF07593"/>
    </source>
</evidence>
<dbReference type="SUPFAM" id="SSF69318">
    <property type="entry name" value="Integrin alpha N-terminal domain"/>
    <property type="match status" value="1"/>
</dbReference>
<dbReference type="InterPro" id="IPR013517">
    <property type="entry name" value="FG-GAP"/>
</dbReference>
<protein>
    <submittedName>
        <fullName evidence="5">Putative secreted protein (Por secretion system target)</fullName>
    </submittedName>
</protein>
<dbReference type="Pfam" id="PF18962">
    <property type="entry name" value="Por_Secre_tail"/>
    <property type="match status" value="1"/>
</dbReference>
<dbReference type="PANTHER" id="PTHR16026:SF0">
    <property type="entry name" value="CARTILAGE ACIDIC PROTEIN 1"/>
    <property type="match status" value="1"/>
</dbReference>
<dbReference type="InterPro" id="IPR036938">
    <property type="entry name" value="PAP2/HPO_sf"/>
</dbReference>
<dbReference type="EMBL" id="QJTD01000005">
    <property type="protein sequence ID" value="PYE80532.1"/>
    <property type="molecule type" value="Genomic_DNA"/>
</dbReference>
<accession>A0A2V4WVJ5</accession>
<dbReference type="Pfam" id="PF21167">
    <property type="entry name" value="DUF6851"/>
    <property type="match status" value="1"/>
</dbReference>
<keyword evidence="1" id="KW-0732">Signal</keyword>
<keyword evidence="6" id="KW-1185">Reference proteome</keyword>
<sequence>MICQFRNLYLLGFILFLFVFATKKSSAQVFERVEMVAGLGTLKENNGIAVADFDGDNDLDIFVVAKGKDNSDRPKSISRLMRNNNDGTFTDVTAEAGFVDLLTSIEGGDAYFGLAGFKHGASWGDYNNDGFPDLFLTNSYKVQLWRNNGDSTFTNVTEMAGFDTSDSCRNTGATWFDYNNDGFLDIYINDWNGCGGNRLYRNNGNGGFTNVTYITNLNINNNLESYTALPFDFNQDGFLDLYVTNDFNHSNNLYINNGGISFEDQAVNYAVISALDDMGITMSDFNNDGDLDFFITAIDENRLYLNNGDQTFTDLAEDRNVGNTGWSWGACFADFDLDGDEDLFVTNGFDFFTRQQEPNHYFKNLHVEGNDTFQDVSADLGLNEMTISVEAIPFDYDNDGDLDLIVTNSDQSIFLYENKTIDLLTNSGTINWLKVQFEGTVSNRDAIGAIVTIHTENRTLKRYYSGVGFLGQSLQGVHFGLGNETNISSIEVQWPSGLVETYNNLDSNRTIKLTEGSGYQILNIIPSQKTSGCTDPLSCAYNPQATIDDGSCTYIMSQSIIGSANSSFLKNETYTYNIAEGSIAKWDITGGEIINGQGTSSVSVKWALEEFGEISVVESNEQCVSLSTSMQVAIGADDLPEDVSIARLWNEVLLEAIRRDNARATVHARNLFHSSIAMYDAWAIYDEVARPYLMGNTVHGFTSTLEAFEAEEETKESQNKAISYAMCRLILHRFQNSPGFEATQNRVQLLMEELGYDMSFTSLLYEEGDAAALGNFIAQTVIDYGLQDGSRESTGYDNAYYSPVNTPLALFSNYAHQINDPNRWQPLAFVVFIDQAGNITDNNVPDFLNPEWGNVTPFALRDEDKLTYQRNGNNYHVYHDPSNPPYINLMENTAESEAYKWGFTMVSVWQSHLDTNDGVMWDISPKSIGNIDINSFPTNFEDYPNYYNYFEGGAVSNGHAINPVTGSSYESNIVPRGDYTRVLAEFWADGPDSETPPGHWFTLLNYVSDHPQFEKRFQGQGEVLDPLEWDVKSYFILGGGMHDSAISAWSIKGWYDYIRPISAIRSMAKRGQSTNMSLDNYHVAGIPLIENYIEVVEEGDPLAGNANRHLGKIKLYTWKGHDYISDTDTDLAGVGWILAEDWYPYQRPTFVTPPFAGFVSGHSTYSRAGAELLTMITGNEFFPGGMGEFVAKKNEFLVFEEGPSVDVVLQWATYRDASDQTSLSRIWGGIHPPADDIPGRLIGKEVAELTFSFAVPYFQGALNIEKYEIKSWSVYPNPTRDGTLTITNTLGTESIDVYDVTGRKIEIKARRYISDNSTTFIELNTVATGLYILKVDGHSEMIVFKD</sequence>
<organism evidence="5 6">
    <name type="scientific">Winogradskyella epiphytica</name>
    <dbReference type="NCBI Taxonomy" id="262005"/>
    <lineage>
        <taxon>Bacteria</taxon>
        <taxon>Pseudomonadati</taxon>
        <taxon>Bacteroidota</taxon>
        <taxon>Flavobacteriia</taxon>
        <taxon>Flavobacteriales</taxon>
        <taxon>Flavobacteriaceae</taxon>
        <taxon>Winogradskyella</taxon>
    </lineage>
</organism>
<dbReference type="Proteomes" id="UP000248054">
    <property type="component" value="Unassembled WGS sequence"/>
</dbReference>
<dbReference type="RefSeq" id="WP_110476040.1">
    <property type="nucleotide sequence ID" value="NZ_BMWQ01000005.1"/>
</dbReference>
<dbReference type="CDD" id="cd03398">
    <property type="entry name" value="PAP2_haloperoxidase"/>
    <property type="match status" value="1"/>
</dbReference>
<dbReference type="PANTHER" id="PTHR16026">
    <property type="entry name" value="CARTILAGE ACIDIC PROTEIN 1"/>
    <property type="match status" value="1"/>
</dbReference>
<comment type="caution">
    <text evidence="5">The sequence shown here is derived from an EMBL/GenBank/DDBJ whole genome shotgun (WGS) entry which is preliminary data.</text>
</comment>
<name>A0A2V4WVJ5_9FLAO</name>
<evidence type="ECO:0000313" key="6">
    <source>
        <dbReference type="Proteomes" id="UP000248054"/>
    </source>
</evidence>
<dbReference type="InterPro" id="IPR026444">
    <property type="entry name" value="Secre_tail"/>
</dbReference>
<dbReference type="InterPro" id="IPR028994">
    <property type="entry name" value="Integrin_alpha_N"/>
</dbReference>
<feature type="domain" description="Secretion system C-terminal sorting" evidence="3">
    <location>
        <begin position="1274"/>
        <end position="1341"/>
    </location>
</feature>
<dbReference type="InterPro" id="IPR016119">
    <property type="entry name" value="Br/Cl_peroxidase_C"/>
</dbReference>
<dbReference type="InterPro" id="IPR027039">
    <property type="entry name" value="Crtac1"/>
</dbReference>
<dbReference type="InterPro" id="IPR049283">
    <property type="entry name" value="DUF6851"/>
</dbReference>
<feature type="domain" description="DUF6851" evidence="4">
    <location>
        <begin position="676"/>
        <end position="826"/>
    </location>
</feature>
<dbReference type="Gene3D" id="2.130.10.130">
    <property type="entry name" value="Integrin alpha, N-terminal"/>
    <property type="match status" value="2"/>
</dbReference>
<feature type="domain" description="ASPIC/UnbV" evidence="2">
    <location>
        <begin position="446"/>
        <end position="511"/>
    </location>
</feature>